<dbReference type="OrthoDB" id="104719at2157"/>
<evidence type="ECO:0000256" key="3">
    <source>
        <dbReference type="ARBA" id="ARBA00022729"/>
    </source>
</evidence>
<dbReference type="CDD" id="cd00198">
    <property type="entry name" value="vWFA"/>
    <property type="match status" value="1"/>
</dbReference>
<proteinExistence type="predicted"/>
<accession>A0A062V6W7</accession>
<name>A0A062V6W7_9EURY</name>
<reference evidence="7 8" key="1">
    <citation type="journal article" date="2013" name="Nature">
        <title>Anaerobic oxidation of methane coupled to nitrate reduction in a novel archaeal lineage.</title>
        <authorList>
            <person name="Haroon M.F."/>
            <person name="Hu S."/>
            <person name="Shi Y."/>
            <person name="Imelfort M."/>
            <person name="Keller J."/>
            <person name="Hugenholtz P."/>
            <person name="Yuan Z."/>
            <person name="Tyson G.W."/>
        </authorList>
    </citation>
    <scope>NUCLEOTIDE SEQUENCE [LARGE SCALE GENOMIC DNA]</scope>
    <source>
        <strain evidence="7 8">ANME-2d</strain>
    </source>
</reference>
<keyword evidence="2" id="KW-0964">Secreted</keyword>
<dbReference type="Gene3D" id="3.40.50.410">
    <property type="entry name" value="von Willebrand factor, type A domain"/>
    <property type="match status" value="1"/>
</dbReference>
<dbReference type="CDD" id="cd20742">
    <property type="entry name" value="FIX_vWA-like"/>
    <property type="match status" value="1"/>
</dbReference>
<dbReference type="InterPro" id="IPR036465">
    <property type="entry name" value="vWFA_dom_sf"/>
</dbReference>
<keyword evidence="4" id="KW-0106">Calcium</keyword>
<evidence type="ECO:0000313" key="8">
    <source>
        <dbReference type="Proteomes" id="UP000027153"/>
    </source>
</evidence>
<evidence type="ECO:0000256" key="2">
    <source>
        <dbReference type="ARBA" id="ARBA00022525"/>
    </source>
</evidence>
<evidence type="ECO:0000259" key="6">
    <source>
        <dbReference type="PROSITE" id="PS50234"/>
    </source>
</evidence>
<feature type="region of interest" description="Disordered" evidence="5">
    <location>
        <begin position="296"/>
        <end position="381"/>
    </location>
</feature>
<evidence type="ECO:0000256" key="1">
    <source>
        <dbReference type="ARBA" id="ARBA00004613"/>
    </source>
</evidence>
<dbReference type="InterPro" id="IPR059100">
    <property type="entry name" value="TSP3_bac"/>
</dbReference>
<dbReference type="PANTHER" id="PTHR37467:SF1">
    <property type="entry name" value="EXPORTED CALCIUM-BINDING GLYCOPROTEIN"/>
    <property type="match status" value="1"/>
</dbReference>
<organism evidence="7 8">
    <name type="scientific">Candidatus Methanoperedens nitratireducens</name>
    <dbReference type="NCBI Taxonomy" id="1392998"/>
    <lineage>
        <taxon>Archaea</taxon>
        <taxon>Methanobacteriati</taxon>
        <taxon>Methanobacteriota</taxon>
        <taxon>Stenosarchaea group</taxon>
        <taxon>Methanomicrobia</taxon>
        <taxon>Methanosarcinales</taxon>
        <taxon>ANME-2 cluster</taxon>
        <taxon>Candidatus Methanoperedentaceae</taxon>
        <taxon>Candidatus Methanoperedens</taxon>
    </lineage>
</organism>
<feature type="compositionally biased region" description="Polar residues" evidence="5">
    <location>
        <begin position="228"/>
        <end position="240"/>
    </location>
</feature>
<feature type="region of interest" description="Disordered" evidence="5">
    <location>
        <begin position="225"/>
        <end position="246"/>
    </location>
</feature>
<dbReference type="PATRIC" id="fig|1392998.3.peg.1729"/>
<dbReference type="InterPro" id="IPR002035">
    <property type="entry name" value="VWF_A"/>
</dbReference>
<dbReference type="PROSITE" id="PS50234">
    <property type="entry name" value="VWFA"/>
    <property type="match status" value="1"/>
</dbReference>
<protein>
    <submittedName>
        <fullName evidence="7">Uncharacterized protein containing a von Willebrand factor type A (VWA) domain</fullName>
    </submittedName>
</protein>
<dbReference type="Pfam" id="PF00092">
    <property type="entry name" value="VWA"/>
    <property type="match status" value="1"/>
</dbReference>
<sequence precursor="true">MDHRPFTSYIVIALILVSTFSPAATASIVYGPVRFERTNGAPATVQDNFSLSRINGNYTLYIQNGDEENNSSSSSLIRLNGETVVRTNEFNQNIRLIEKNISVQEKNELEIQVRSSPGSHTTLWIEDETPLITILSPSDDTASNQPIIVSGTIAEPAVTSITLTHNGAAFTVPVIDQNFSTIVHLVEINNITISAIDSIGRTRSITLLLDGDMLPEYYERLLGFDPQNPDSDSSLTQENEAGNGIKDGYEMLGGQLPSFVKYRIGADPFKEDTDGDGLTDYFELMKLGLLTDIRSVDSDSNGIPDAEEDPDNDGLTNLKEQTLGTDPLVSDTDKDSLPDGFEVSIGTNPLLKDTDNDGLDDDSELRLGTDPLNPDTDGDGILDGDEAYTSVKTHDTLDVRVSITGKGDLARNLKIYNVASGYLNNVSALVSPVVDLSLNRSFESASISLPYNPDKVSDPANLSLFYFNETLGTFIQIESTVDPDNRTVTGTTSHFSVFAIFYVPAWNALFEAEMNTGRGGTDVVFVDVMFTIDSSGSMSWNDPYGYRKIAAKNFVGALIPGDRAGVVDFDSYAYLIRPLTDDFSAVNASIDSFDAWGGTNIGAGVSVANSHLISAGNTSHAWMMILLTDGEGYYHDYYTQQAVANNITIYTIGLGSSVDSTLLTGIATATGGQYYSVASADQLPEVFRTISGGIEPADTDGDGIPDALETGGFRDGLGNWYFTDPNDPDTDGDGLSDGEEAGVLVEVNGKRYFNIISKPTLVDSDYDGIADSDEEEFGTSPLNPDYDKDGLKDGFELEIGTDPLIADTDYDGFDDYEEYLDPDYDPLVYEKRYSYLEIGREIVLGAVLGEWGADDHDSLYYFAGWMLSGFIVVGDIRDIAASIWHGDGLGTLLNALALIPAYGDTAKVSGAITKFVAKHPNMVFSAASFTLKYVDDSIIWVKASIGDDIVKNLNTKGFSDDVIVSLYKQGIDLKRFDDILTNSKIYQEFPGLPTFVRDELTSGGSILTDRVTIDVKKMTAADAAGKSVAGYLGNLKGAYGEYLVKKEILGNIPENSRNILIDTKHVNKGGPDYSDIYDNVLNIAEAKTRQTLTLWDLRNYIKKDELTDALEFNVKYSANHIGKDYFDSNKNPNLRKQFILYLNGPNSQAIKDGLNLPSRLPYNYKTRTEEFSGTIDIVVRAVNK</sequence>
<dbReference type="EMBL" id="JMIY01000003">
    <property type="protein sequence ID" value="KCZ72323.1"/>
    <property type="molecule type" value="Genomic_DNA"/>
</dbReference>
<comment type="caution">
    <text evidence="7">The sequence shown here is derived from an EMBL/GenBank/DDBJ whole genome shotgun (WGS) entry which is preliminary data.</text>
</comment>
<comment type="subcellular location">
    <subcellularLocation>
        <location evidence="1">Secreted</location>
    </subcellularLocation>
</comment>
<dbReference type="PANTHER" id="PTHR37467">
    <property type="entry name" value="EXPORTED CALCIUM-BINDING GLYCOPROTEIN-RELATED"/>
    <property type="match status" value="1"/>
</dbReference>
<keyword evidence="3" id="KW-0732">Signal</keyword>
<evidence type="ECO:0000256" key="5">
    <source>
        <dbReference type="SAM" id="MobiDB-lite"/>
    </source>
</evidence>
<evidence type="ECO:0000313" key="7">
    <source>
        <dbReference type="EMBL" id="KCZ72323.1"/>
    </source>
</evidence>
<dbReference type="Proteomes" id="UP000027153">
    <property type="component" value="Unassembled WGS sequence"/>
</dbReference>
<keyword evidence="8" id="KW-1185">Reference proteome</keyword>
<dbReference type="SUPFAM" id="SSF53300">
    <property type="entry name" value="vWA-like"/>
    <property type="match status" value="1"/>
</dbReference>
<gene>
    <name evidence="7" type="ORF">ANME2D_01729</name>
</gene>
<dbReference type="AlphaFoldDB" id="A0A062V6W7"/>
<dbReference type="Pfam" id="PF18884">
    <property type="entry name" value="TSP3_bac"/>
    <property type="match status" value="8"/>
</dbReference>
<feature type="compositionally biased region" description="Polar residues" evidence="5">
    <location>
        <begin position="314"/>
        <end position="324"/>
    </location>
</feature>
<dbReference type="SMART" id="SM00327">
    <property type="entry name" value="VWA"/>
    <property type="match status" value="1"/>
</dbReference>
<dbReference type="Gene3D" id="2.60.40.10">
    <property type="entry name" value="Immunoglobulins"/>
    <property type="match status" value="1"/>
</dbReference>
<dbReference type="InterPro" id="IPR013783">
    <property type="entry name" value="Ig-like_fold"/>
</dbReference>
<dbReference type="InterPro" id="IPR053180">
    <property type="entry name" value="Ca-binding_acidic-repeat"/>
</dbReference>
<evidence type="ECO:0000256" key="4">
    <source>
        <dbReference type="ARBA" id="ARBA00022837"/>
    </source>
</evidence>
<feature type="domain" description="VWFA" evidence="6">
    <location>
        <begin position="527"/>
        <end position="690"/>
    </location>
</feature>
<dbReference type="RefSeq" id="WP_052368698.1">
    <property type="nucleotide sequence ID" value="NZ_JMIY01000003.1"/>
</dbReference>